<comment type="caution">
    <text evidence="1">The sequence shown here is derived from an EMBL/GenBank/DDBJ whole genome shotgun (WGS) entry which is preliminary data.</text>
</comment>
<dbReference type="AlphaFoldDB" id="A0AAD6Q0U9"/>
<organism evidence="1 2">
    <name type="scientific">Populus alba x Populus x berolinensis</name>
    <dbReference type="NCBI Taxonomy" id="444605"/>
    <lineage>
        <taxon>Eukaryota</taxon>
        <taxon>Viridiplantae</taxon>
        <taxon>Streptophyta</taxon>
        <taxon>Embryophyta</taxon>
        <taxon>Tracheophyta</taxon>
        <taxon>Spermatophyta</taxon>
        <taxon>Magnoliopsida</taxon>
        <taxon>eudicotyledons</taxon>
        <taxon>Gunneridae</taxon>
        <taxon>Pentapetalae</taxon>
        <taxon>rosids</taxon>
        <taxon>fabids</taxon>
        <taxon>Malpighiales</taxon>
        <taxon>Salicaceae</taxon>
        <taxon>Saliceae</taxon>
        <taxon>Populus</taxon>
    </lineage>
</organism>
<protein>
    <submittedName>
        <fullName evidence="1">Uncharacterized protein</fullName>
    </submittedName>
</protein>
<name>A0AAD6Q0U9_9ROSI</name>
<dbReference type="EMBL" id="JAQIZT010000013">
    <property type="protein sequence ID" value="KAJ6974827.1"/>
    <property type="molecule type" value="Genomic_DNA"/>
</dbReference>
<proteinExistence type="predicted"/>
<accession>A0AAD6Q0U9</accession>
<gene>
    <name evidence="1" type="ORF">NC653_030842</name>
</gene>
<keyword evidence="2" id="KW-1185">Reference proteome</keyword>
<dbReference type="Proteomes" id="UP001164929">
    <property type="component" value="Chromosome 13"/>
</dbReference>
<evidence type="ECO:0000313" key="2">
    <source>
        <dbReference type="Proteomes" id="UP001164929"/>
    </source>
</evidence>
<reference evidence="1" key="1">
    <citation type="journal article" date="2023" name="Mol. Ecol. Resour.">
        <title>Chromosome-level genome assembly of a triploid poplar Populus alba 'Berolinensis'.</title>
        <authorList>
            <person name="Chen S."/>
            <person name="Yu Y."/>
            <person name="Wang X."/>
            <person name="Wang S."/>
            <person name="Zhang T."/>
            <person name="Zhou Y."/>
            <person name="He R."/>
            <person name="Meng N."/>
            <person name="Wang Y."/>
            <person name="Liu W."/>
            <person name="Liu Z."/>
            <person name="Liu J."/>
            <person name="Guo Q."/>
            <person name="Huang H."/>
            <person name="Sederoff R.R."/>
            <person name="Wang G."/>
            <person name="Qu G."/>
            <person name="Chen S."/>
        </authorList>
    </citation>
    <scope>NUCLEOTIDE SEQUENCE</scope>
    <source>
        <strain evidence="1">SC-2020</strain>
    </source>
</reference>
<sequence length="75" mass="8849">MILHYDPVLLFQMVTCCYQQLYYVQPLNKLNHSQALAIKTRKLLQRHPGLSLHKYLLIIYARYIISCSLPSPLIF</sequence>
<evidence type="ECO:0000313" key="1">
    <source>
        <dbReference type="EMBL" id="KAJ6974827.1"/>
    </source>
</evidence>